<feature type="compositionally biased region" description="Basic and acidic residues" evidence="1">
    <location>
        <begin position="287"/>
        <end position="298"/>
    </location>
</feature>
<keyword evidence="2" id="KW-0732">Signal</keyword>
<evidence type="ECO:0000313" key="3">
    <source>
        <dbReference type="EMBL" id="AZI34041.1"/>
    </source>
</evidence>
<organism evidence="3 4">
    <name type="scientific">Kaistella carnis</name>
    <dbReference type="NCBI Taxonomy" id="1241979"/>
    <lineage>
        <taxon>Bacteria</taxon>
        <taxon>Pseudomonadati</taxon>
        <taxon>Bacteroidota</taxon>
        <taxon>Flavobacteriia</taxon>
        <taxon>Flavobacteriales</taxon>
        <taxon>Weeksellaceae</taxon>
        <taxon>Chryseobacterium group</taxon>
        <taxon>Kaistella</taxon>
    </lineage>
</organism>
<feature type="signal peptide" evidence="2">
    <location>
        <begin position="1"/>
        <end position="18"/>
    </location>
</feature>
<gene>
    <name evidence="3" type="ORF">EIB73_13005</name>
</gene>
<feature type="compositionally biased region" description="Polar residues" evidence="1">
    <location>
        <begin position="188"/>
        <end position="256"/>
    </location>
</feature>
<sequence length="320" mass="37793">MKKILLGLSVFLMTLVSAQNYPDYYPTNGYENNGNYGDYDDEYYFPDDYYYEYPEDYYANDLYTNYYNDYRQSIVDVNWNRFFSMQRLSPWQVHQIRMLNNSYPSYAAWNSVYRYNPDRWYYDRFYALQRILGPTVFVVFQNNYYNGYNPVIYYQNYNRRHYARNVYVVPRYRNINVNVYKVNKTQFQQSNPRNNIGFQQTPRTGQTATIGNTRNNRFRNDNVTQGSGIRNNSIKAETVAPRTNNTRPEQSGFRNSSIRREAQAPSNNGNIRNNSTLQSGSRNTAPKKVESNSGKRNDTNSGSRTPSSNSRNSGLRFTSR</sequence>
<evidence type="ECO:0008006" key="5">
    <source>
        <dbReference type="Google" id="ProtNLM"/>
    </source>
</evidence>
<feature type="chain" id="PRO_5017958167" description="DUF3300 domain-containing protein" evidence="2">
    <location>
        <begin position="19"/>
        <end position="320"/>
    </location>
</feature>
<feature type="region of interest" description="Disordered" evidence="1">
    <location>
        <begin position="188"/>
        <end position="320"/>
    </location>
</feature>
<reference evidence="4" key="1">
    <citation type="submission" date="2018-11" db="EMBL/GenBank/DDBJ databases">
        <title>Proposal to divide the Flavobacteriaceae and reorganize its genera based on Amino Acid Identity values calculated from whole genome sequences.</title>
        <authorList>
            <person name="Nicholson A.C."/>
            <person name="Gulvik C.A."/>
            <person name="Whitney A.M."/>
            <person name="Humrighouse B.W."/>
            <person name="Bell M."/>
            <person name="Holmes B."/>
            <person name="Steigerwalt A.G."/>
            <person name="Villarma A."/>
            <person name="Sheth M."/>
            <person name="Batra D."/>
            <person name="Pryor J."/>
            <person name="Bernardet J.-F."/>
            <person name="Hugo C."/>
            <person name="Kampfer P."/>
            <person name="Newman J.D."/>
            <person name="McQuiston J.R."/>
        </authorList>
    </citation>
    <scope>NUCLEOTIDE SEQUENCE [LARGE SCALE GENOMIC DNA]</scope>
    <source>
        <strain evidence="4">G0081</strain>
    </source>
</reference>
<evidence type="ECO:0000256" key="2">
    <source>
        <dbReference type="SAM" id="SignalP"/>
    </source>
</evidence>
<protein>
    <recommendedName>
        <fullName evidence="5">DUF3300 domain-containing protein</fullName>
    </recommendedName>
</protein>
<keyword evidence="4" id="KW-1185">Reference proteome</keyword>
<evidence type="ECO:0000256" key="1">
    <source>
        <dbReference type="SAM" id="MobiDB-lite"/>
    </source>
</evidence>
<dbReference type="Proteomes" id="UP000270185">
    <property type="component" value="Chromosome"/>
</dbReference>
<dbReference type="RefSeq" id="WP_125025677.1">
    <property type="nucleotide sequence ID" value="NZ_CP034159.1"/>
</dbReference>
<dbReference type="AlphaFoldDB" id="A0A3G8XZ93"/>
<name>A0A3G8XZ93_9FLAO</name>
<feature type="compositionally biased region" description="Polar residues" evidence="1">
    <location>
        <begin position="264"/>
        <end position="284"/>
    </location>
</feature>
<evidence type="ECO:0000313" key="4">
    <source>
        <dbReference type="Proteomes" id="UP000270185"/>
    </source>
</evidence>
<feature type="compositionally biased region" description="Polar residues" evidence="1">
    <location>
        <begin position="299"/>
        <end position="320"/>
    </location>
</feature>
<accession>A0A3G8XZ93</accession>
<proteinExistence type="predicted"/>
<dbReference type="OrthoDB" id="1263977at2"/>
<dbReference type="KEGG" id="ccas:EIB73_13005"/>
<dbReference type="EMBL" id="CP034159">
    <property type="protein sequence ID" value="AZI34041.1"/>
    <property type="molecule type" value="Genomic_DNA"/>
</dbReference>